<dbReference type="InterPro" id="IPR012337">
    <property type="entry name" value="RNaseH-like_sf"/>
</dbReference>
<dbReference type="Gene3D" id="3.30.420.10">
    <property type="entry name" value="Ribonuclease H-like superfamily/Ribonuclease H"/>
    <property type="match status" value="1"/>
</dbReference>
<dbReference type="InterPro" id="IPR002156">
    <property type="entry name" value="RNaseH_domain"/>
</dbReference>
<reference evidence="2" key="1">
    <citation type="submission" date="2020-03" db="EMBL/GenBank/DDBJ databases">
        <title>The deep terrestrial virosphere.</title>
        <authorList>
            <person name="Holmfeldt K."/>
            <person name="Nilsson E."/>
            <person name="Simone D."/>
            <person name="Lopez-Fernandez M."/>
            <person name="Wu X."/>
            <person name="de Brujin I."/>
            <person name="Lundin D."/>
            <person name="Andersson A."/>
            <person name="Bertilsson S."/>
            <person name="Dopson M."/>
        </authorList>
    </citation>
    <scope>NUCLEOTIDE SEQUENCE</scope>
    <source>
        <strain evidence="2">TM448B00314</strain>
    </source>
</reference>
<sequence>MRRKKGAQMTTTIYTDGSTRDICFIIGNQHPKIRAATEGPNPVTVNAGEYYALLQAMHVARAQGIRDIIVKSDSQLMVRQLTKKPDGSYVYKVKTPSLFLLHTLVKDLEEDFNSVTYKWVPREQNLAGIELEKLAKGK</sequence>
<gene>
    <name evidence="2" type="ORF">TM448B00314_0014</name>
</gene>
<keyword evidence="2" id="KW-0548">Nucleotidyltransferase</keyword>
<dbReference type="PROSITE" id="PS50879">
    <property type="entry name" value="RNASE_H_1"/>
    <property type="match status" value="1"/>
</dbReference>
<dbReference type="EMBL" id="MT144610">
    <property type="protein sequence ID" value="QJH94954.1"/>
    <property type="molecule type" value="Genomic_DNA"/>
</dbReference>
<dbReference type="GO" id="GO:0003676">
    <property type="term" value="F:nucleic acid binding"/>
    <property type="evidence" value="ECO:0007669"/>
    <property type="project" value="InterPro"/>
</dbReference>
<evidence type="ECO:0000313" key="2">
    <source>
        <dbReference type="EMBL" id="QJH94954.1"/>
    </source>
</evidence>
<keyword evidence="2" id="KW-0695">RNA-directed DNA polymerase</keyword>
<dbReference type="CDD" id="cd09279">
    <property type="entry name" value="RNase_HI_like"/>
    <property type="match status" value="1"/>
</dbReference>
<feature type="domain" description="RNase H type-1" evidence="1">
    <location>
        <begin position="7"/>
        <end position="138"/>
    </location>
</feature>
<keyword evidence="2" id="KW-0808">Transferase</keyword>
<dbReference type="AlphaFoldDB" id="A0A6M3XAW7"/>
<organism evidence="2">
    <name type="scientific">viral metagenome</name>
    <dbReference type="NCBI Taxonomy" id="1070528"/>
    <lineage>
        <taxon>unclassified sequences</taxon>
        <taxon>metagenomes</taxon>
        <taxon>organismal metagenomes</taxon>
    </lineage>
</organism>
<dbReference type="SUPFAM" id="SSF53098">
    <property type="entry name" value="Ribonuclease H-like"/>
    <property type="match status" value="1"/>
</dbReference>
<name>A0A6M3XAW7_9ZZZZ</name>
<evidence type="ECO:0000259" key="1">
    <source>
        <dbReference type="PROSITE" id="PS50879"/>
    </source>
</evidence>
<protein>
    <submittedName>
        <fullName evidence="2">Putative reverse transcriptase-like protein</fullName>
    </submittedName>
</protein>
<dbReference type="GO" id="GO:0003964">
    <property type="term" value="F:RNA-directed DNA polymerase activity"/>
    <property type="evidence" value="ECO:0007669"/>
    <property type="project" value="UniProtKB-KW"/>
</dbReference>
<dbReference type="GO" id="GO:0004523">
    <property type="term" value="F:RNA-DNA hybrid ribonuclease activity"/>
    <property type="evidence" value="ECO:0007669"/>
    <property type="project" value="InterPro"/>
</dbReference>
<dbReference type="Pfam" id="PF13456">
    <property type="entry name" value="RVT_3"/>
    <property type="match status" value="1"/>
</dbReference>
<dbReference type="InterPro" id="IPR036397">
    <property type="entry name" value="RNaseH_sf"/>
</dbReference>
<proteinExistence type="predicted"/>
<accession>A0A6M3XAW7</accession>